<accession>A0ACB8QNA8</accession>
<dbReference type="Proteomes" id="UP000814128">
    <property type="component" value="Unassembled WGS sequence"/>
</dbReference>
<evidence type="ECO:0000313" key="1">
    <source>
        <dbReference type="EMBL" id="KAI0033354.1"/>
    </source>
</evidence>
<protein>
    <submittedName>
        <fullName evidence="1">Acyl-CoA N-acyltransferase</fullName>
    </submittedName>
</protein>
<gene>
    <name evidence="1" type="ORF">K488DRAFT_47901</name>
</gene>
<dbReference type="EMBL" id="MU273522">
    <property type="protein sequence ID" value="KAI0033354.1"/>
    <property type="molecule type" value="Genomic_DNA"/>
</dbReference>
<reference evidence="1" key="2">
    <citation type="journal article" date="2022" name="New Phytol.">
        <title>Evolutionary transition to the ectomycorrhizal habit in the genomes of a hyperdiverse lineage of mushroom-forming fungi.</title>
        <authorList>
            <person name="Looney B."/>
            <person name="Miyauchi S."/>
            <person name="Morin E."/>
            <person name="Drula E."/>
            <person name="Courty P.E."/>
            <person name="Kohler A."/>
            <person name="Kuo A."/>
            <person name="LaButti K."/>
            <person name="Pangilinan J."/>
            <person name="Lipzen A."/>
            <person name="Riley R."/>
            <person name="Andreopoulos W."/>
            <person name="He G."/>
            <person name="Johnson J."/>
            <person name="Nolan M."/>
            <person name="Tritt A."/>
            <person name="Barry K.W."/>
            <person name="Grigoriev I.V."/>
            <person name="Nagy L.G."/>
            <person name="Hibbett D."/>
            <person name="Henrissat B."/>
            <person name="Matheny P.B."/>
            <person name="Labbe J."/>
            <person name="Martin F.M."/>
        </authorList>
    </citation>
    <scope>NUCLEOTIDE SEQUENCE</scope>
    <source>
        <strain evidence="1">EC-137</strain>
    </source>
</reference>
<name>A0ACB8QNA8_9AGAM</name>
<reference evidence="1" key="1">
    <citation type="submission" date="2021-02" db="EMBL/GenBank/DDBJ databases">
        <authorList>
            <consortium name="DOE Joint Genome Institute"/>
            <person name="Ahrendt S."/>
            <person name="Looney B.P."/>
            <person name="Miyauchi S."/>
            <person name="Morin E."/>
            <person name="Drula E."/>
            <person name="Courty P.E."/>
            <person name="Chicoki N."/>
            <person name="Fauchery L."/>
            <person name="Kohler A."/>
            <person name="Kuo A."/>
            <person name="Labutti K."/>
            <person name="Pangilinan J."/>
            <person name="Lipzen A."/>
            <person name="Riley R."/>
            <person name="Andreopoulos W."/>
            <person name="He G."/>
            <person name="Johnson J."/>
            <person name="Barry K.W."/>
            <person name="Grigoriev I.V."/>
            <person name="Nagy L."/>
            <person name="Hibbett D."/>
            <person name="Henrissat B."/>
            <person name="Matheny P.B."/>
            <person name="Labbe J."/>
            <person name="Martin F."/>
        </authorList>
    </citation>
    <scope>NUCLEOTIDE SEQUENCE</scope>
    <source>
        <strain evidence="1">EC-137</strain>
    </source>
</reference>
<evidence type="ECO:0000313" key="2">
    <source>
        <dbReference type="Proteomes" id="UP000814128"/>
    </source>
</evidence>
<organism evidence="1 2">
    <name type="scientific">Vararia minispora EC-137</name>
    <dbReference type="NCBI Taxonomy" id="1314806"/>
    <lineage>
        <taxon>Eukaryota</taxon>
        <taxon>Fungi</taxon>
        <taxon>Dikarya</taxon>
        <taxon>Basidiomycota</taxon>
        <taxon>Agaricomycotina</taxon>
        <taxon>Agaricomycetes</taxon>
        <taxon>Russulales</taxon>
        <taxon>Lachnocladiaceae</taxon>
        <taxon>Vararia</taxon>
    </lineage>
</organism>
<keyword evidence="2" id="KW-1185">Reference proteome</keyword>
<comment type="caution">
    <text evidence="1">The sequence shown here is derived from an EMBL/GenBank/DDBJ whole genome shotgun (WGS) entry which is preliminary data.</text>
</comment>
<proteinExistence type="predicted"/>
<sequence>MSTQSLFQSARLTYRAFTSSDIDALYEAWNDPSVQDGMSPGAIKPVAENIKEKFKAWPDSMALFLAAADTKSGCFVGMVGLAWEMPRDAKLMMLVKRDEWAKGYGTEMVQWTVQHAFRFLDAHRVSLMVYASNPRAISIYKKAGFVQEGITRKVHFAHGRWIDAVCMGILDEEFFNRG</sequence>